<dbReference type="SUPFAM" id="SSF51735">
    <property type="entry name" value="NAD(P)-binding Rossmann-fold domains"/>
    <property type="match status" value="1"/>
</dbReference>
<dbReference type="CDD" id="cd04901">
    <property type="entry name" value="ACT_3PGDH"/>
    <property type="match status" value="1"/>
</dbReference>
<dbReference type="GO" id="GO:0051287">
    <property type="term" value="F:NAD binding"/>
    <property type="evidence" value="ECO:0007669"/>
    <property type="project" value="InterPro"/>
</dbReference>
<organism evidence="7 8">
    <name type="scientific">Desulfopila aestuarii DSM 18488</name>
    <dbReference type="NCBI Taxonomy" id="1121416"/>
    <lineage>
        <taxon>Bacteria</taxon>
        <taxon>Pseudomonadati</taxon>
        <taxon>Thermodesulfobacteriota</taxon>
        <taxon>Desulfobulbia</taxon>
        <taxon>Desulfobulbales</taxon>
        <taxon>Desulfocapsaceae</taxon>
        <taxon>Desulfopila</taxon>
    </lineage>
</organism>
<dbReference type="Proteomes" id="UP000184603">
    <property type="component" value="Unassembled WGS sequence"/>
</dbReference>
<dbReference type="InterPro" id="IPR045865">
    <property type="entry name" value="ACT-like_dom_sf"/>
</dbReference>
<keyword evidence="8" id="KW-1185">Reference proteome</keyword>
<dbReference type="InterPro" id="IPR006140">
    <property type="entry name" value="D-isomer_DH_NAD-bd"/>
</dbReference>
<gene>
    <name evidence="7" type="ORF">SAMN02745220_02490</name>
</gene>
<dbReference type="RefSeq" id="WP_073613783.1">
    <property type="nucleotide sequence ID" value="NZ_FRFE01000011.1"/>
</dbReference>
<dbReference type="GO" id="GO:0016616">
    <property type="term" value="F:oxidoreductase activity, acting on the CH-OH group of donors, NAD or NADP as acceptor"/>
    <property type="evidence" value="ECO:0007669"/>
    <property type="project" value="InterPro"/>
</dbReference>
<dbReference type="Gene3D" id="3.30.70.260">
    <property type="match status" value="1"/>
</dbReference>
<dbReference type="OrthoDB" id="9793626at2"/>
<dbReference type="AlphaFoldDB" id="A0A1M7Y876"/>
<dbReference type="PROSITE" id="PS00065">
    <property type="entry name" value="D_2_HYDROXYACID_DH_1"/>
    <property type="match status" value="1"/>
</dbReference>
<dbReference type="InterPro" id="IPR036291">
    <property type="entry name" value="NAD(P)-bd_dom_sf"/>
</dbReference>
<name>A0A1M7Y876_9BACT</name>
<proteinExistence type="inferred from homology"/>
<reference evidence="7 8" key="1">
    <citation type="submission" date="2016-12" db="EMBL/GenBank/DDBJ databases">
        <authorList>
            <person name="Song W.-J."/>
            <person name="Kurnit D.M."/>
        </authorList>
    </citation>
    <scope>NUCLEOTIDE SEQUENCE [LARGE SCALE GENOMIC DNA]</scope>
    <source>
        <strain evidence="7 8">DSM 18488</strain>
    </source>
</reference>
<evidence type="ECO:0000256" key="3">
    <source>
        <dbReference type="ARBA" id="ARBA00029440"/>
    </source>
</evidence>
<dbReference type="SUPFAM" id="SSF52283">
    <property type="entry name" value="Formate/glycerate dehydrogenase catalytic domain-like"/>
    <property type="match status" value="1"/>
</dbReference>
<evidence type="ECO:0000256" key="1">
    <source>
        <dbReference type="ARBA" id="ARBA00023002"/>
    </source>
</evidence>
<dbReference type="Pfam" id="PF00389">
    <property type="entry name" value="2-Hacid_dh"/>
    <property type="match status" value="1"/>
</dbReference>
<feature type="domain" description="D-isomer specific 2-hydroxyacid dehydrogenase catalytic" evidence="5">
    <location>
        <begin position="46"/>
        <end position="307"/>
    </location>
</feature>
<dbReference type="STRING" id="1121416.SAMN02745220_02490"/>
<dbReference type="Pfam" id="PF02826">
    <property type="entry name" value="2-Hacid_dh_C"/>
    <property type="match status" value="1"/>
</dbReference>
<evidence type="ECO:0000259" key="5">
    <source>
        <dbReference type="Pfam" id="PF00389"/>
    </source>
</evidence>
<dbReference type="EMBL" id="FRFE01000011">
    <property type="protein sequence ID" value="SHO48832.1"/>
    <property type="molecule type" value="Genomic_DNA"/>
</dbReference>
<keyword evidence="1 4" id="KW-0560">Oxidoreductase</keyword>
<evidence type="ECO:0000313" key="7">
    <source>
        <dbReference type="EMBL" id="SHO48832.1"/>
    </source>
</evidence>
<comment type="pathway">
    <text evidence="3">Amino-acid biosynthesis.</text>
</comment>
<protein>
    <submittedName>
        <fullName evidence="7">D-3-phosphoglycerate dehydrogenase</fullName>
    </submittedName>
</protein>
<dbReference type="CDD" id="cd12174">
    <property type="entry name" value="PGDH_like_3"/>
    <property type="match status" value="1"/>
</dbReference>
<dbReference type="InterPro" id="IPR029752">
    <property type="entry name" value="D-isomer_DH_CS1"/>
</dbReference>
<evidence type="ECO:0000313" key="8">
    <source>
        <dbReference type="Proteomes" id="UP000184603"/>
    </source>
</evidence>
<dbReference type="SUPFAM" id="SSF55021">
    <property type="entry name" value="ACT-like"/>
    <property type="match status" value="1"/>
</dbReference>
<evidence type="ECO:0000259" key="6">
    <source>
        <dbReference type="Pfam" id="PF02826"/>
    </source>
</evidence>
<accession>A0A1M7Y876</accession>
<dbReference type="Gene3D" id="3.40.50.720">
    <property type="entry name" value="NAD(P)-binding Rossmann-like Domain"/>
    <property type="match status" value="2"/>
</dbReference>
<feature type="domain" description="D-isomer specific 2-hydroxyacid dehydrogenase NAD-binding" evidence="6">
    <location>
        <begin position="126"/>
        <end position="275"/>
    </location>
</feature>
<comment type="similarity">
    <text evidence="4">Belongs to the D-isomer specific 2-hydroxyacid dehydrogenase family.</text>
</comment>
<evidence type="ECO:0000256" key="4">
    <source>
        <dbReference type="RuleBase" id="RU003719"/>
    </source>
</evidence>
<sequence length="393" mass="43049">MTTYRIRKINAIAAEGLQFFSDEFAVSDIDPDPHGILVRSSPVNVDDYPSLQAVARAGAGVNNINVGRATEKGICVFNTPGANANAVVDLVFPMIGVWKRNIYKGIRFCESLAELAADEVGPVVEKRKSAFKGEEIAGKTLGVVGLGQIGMRLANGGIQRHMKVKGYDPSPAIDNIHQLSPEVKICRSLKDCVGDADIVSIHLPLNDKTRNLVNGEFLAKFKRGAMLVNYSREQIVDEQAVIEALDNGWLEAYLTDFPTSQNVGHEKVLTTPHLGASTSESEENCACMAVRELAAYLKYGNVVHSVNFPNIESTPTDAVHSRLIVINRDVPGMIAFISNVFGNKHLNIASYLNRSNGTVGYNIIDVETEIPEDIVSEIEKNQDVTRTRIIRFR</sequence>
<dbReference type="PANTHER" id="PTHR42938">
    <property type="entry name" value="FORMATE DEHYDROGENASE 1"/>
    <property type="match status" value="1"/>
</dbReference>
<evidence type="ECO:0000256" key="2">
    <source>
        <dbReference type="ARBA" id="ARBA00023027"/>
    </source>
</evidence>
<keyword evidence="2" id="KW-0520">NAD</keyword>
<dbReference type="InterPro" id="IPR006139">
    <property type="entry name" value="D-isomer_2_OHA_DH_cat_dom"/>
</dbReference>
<dbReference type="PANTHER" id="PTHR42938:SF47">
    <property type="entry name" value="HYDROXYPYRUVATE REDUCTASE"/>
    <property type="match status" value="1"/>
</dbReference>